<keyword evidence="2" id="KW-1185">Reference proteome</keyword>
<comment type="caution">
    <text evidence="1">The sequence shown here is derived from an EMBL/GenBank/DDBJ whole genome shotgun (WGS) entry which is preliminary data.</text>
</comment>
<sequence>MASRRRGTMNKCVFHNAMADTRKTCSEVKGTISFWMAVWQGRKRYCFQDIILHWDEIIMGTFRR</sequence>
<dbReference type="Proteomes" id="UP000554482">
    <property type="component" value="Unassembled WGS sequence"/>
</dbReference>
<evidence type="ECO:0000313" key="2">
    <source>
        <dbReference type="Proteomes" id="UP000554482"/>
    </source>
</evidence>
<dbReference type="AlphaFoldDB" id="A0A7J6UZ08"/>
<reference evidence="1 2" key="1">
    <citation type="submission" date="2020-06" db="EMBL/GenBank/DDBJ databases">
        <title>Transcriptomic and genomic resources for Thalictrum thalictroides and T. hernandezii: Facilitating candidate gene discovery in an emerging model plant lineage.</title>
        <authorList>
            <person name="Arias T."/>
            <person name="Riano-Pachon D.M."/>
            <person name="Di Stilio V.S."/>
        </authorList>
    </citation>
    <scope>NUCLEOTIDE SEQUENCE [LARGE SCALE GENOMIC DNA]</scope>
    <source>
        <strain evidence="2">cv. WT478/WT964</strain>
        <tissue evidence="1">Leaves</tissue>
    </source>
</reference>
<name>A0A7J6UZ08_THATH</name>
<protein>
    <submittedName>
        <fullName evidence="1">Uncharacterized protein</fullName>
    </submittedName>
</protein>
<organism evidence="1 2">
    <name type="scientific">Thalictrum thalictroides</name>
    <name type="common">Rue-anemone</name>
    <name type="synonym">Anemone thalictroides</name>
    <dbReference type="NCBI Taxonomy" id="46969"/>
    <lineage>
        <taxon>Eukaryota</taxon>
        <taxon>Viridiplantae</taxon>
        <taxon>Streptophyta</taxon>
        <taxon>Embryophyta</taxon>
        <taxon>Tracheophyta</taxon>
        <taxon>Spermatophyta</taxon>
        <taxon>Magnoliopsida</taxon>
        <taxon>Ranunculales</taxon>
        <taxon>Ranunculaceae</taxon>
        <taxon>Thalictroideae</taxon>
        <taxon>Thalictrum</taxon>
    </lineage>
</organism>
<dbReference type="EMBL" id="JABWDY010041064">
    <property type="protein sequence ID" value="KAF5177671.1"/>
    <property type="molecule type" value="Genomic_DNA"/>
</dbReference>
<evidence type="ECO:0000313" key="1">
    <source>
        <dbReference type="EMBL" id="KAF5177671.1"/>
    </source>
</evidence>
<accession>A0A7J6UZ08</accession>
<proteinExistence type="predicted"/>
<gene>
    <name evidence="1" type="ORF">FRX31_032741</name>
</gene>